<dbReference type="PROSITE" id="PS50977">
    <property type="entry name" value="HTH_TETR_2"/>
    <property type="match status" value="1"/>
</dbReference>
<evidence type="ECO:0000259" key="3">
    <source>
        <dbReference type="PROSITE" id="PS50977"/>
    </source>
</evidence>
<sequence length="205" mass="21412">MLQPSELDAPQPASSRLPKAERRRQLLAMALVIVREEGADRLTLGHLATRAGVSKPITYEHFGTRAGLLAALYKALDEQHTQALQAALSGEQRGLADTAQVLASAYVRCSLKMGGEWQAVGAALSGSEEMAAVQQELLAGYAHLFVAALGPHSAYSPAALHRYCVGLIGAGEALSVLMLAGNCSEQEATATFAALIQGGLHVPAA</sequence>
<dbReference type="InterPro" id="IPR009057">
    <property type="entry name" value="Homeodomain-like_sf"/>
</dbReference>
<proteinExistence type="predicted"/>
<protein>
    <submittedName>
        <fullName evidence="4">TetR/AcrR family transcriptional regulator</fullName>
    </submittedName>
</protein>
<gene>
    <name evidence="4" type="ORF">EAH73_07515</name>
</gene>
<dbReference type="InterPro" id="IPR001647">
    <property type="entry name" value="HTH_TetR"/>
</dbReference>
<accession>A0A502H2F0</accession>
<dbReference type="Proteomes" id="UP000317646">
    <property type="component" value="Unassembled WGS sequence"/>
</dbReference>
<dbReference type="InterPro" id="IPR050109">
    <property type="entry name" value="HTH-type_TetR-like_transc_reg"/>
</dbReference>
<evidence type="ECO:0000256" key="1">
    <source>
        <dbReference type="ARBA" id="ARBA00023125"/>
    </source>
</evidence>
<reference evidence="4 5" key="1">
    <citation type="journal article" date="2019" name="Environ. Microbiol.">
        <title>Species interactions and distinct microbial communities in high Arctic permafrost affected cryosols are associated with the CH4 and CO2 gas fluxes.</title>
        <authorList>
            <person name="Altshuler I."/>
            <person name="Hamel J."/>
            <person name="Turney S."/>
            <person name="Magnuson E."/>
            <person name="Levesque R."/>
            <person name="Greer C."/>
            <person name="Whyte L.G."/>
        </authorList>
    </citation>
    <scope>NUCLEOTIDE SEQUENCE [LARGE SCALE GENOMIC DNA]</scope>
    <source>
        <strain evidence="4 5">S9.2P</strain>
    </source>
</reference>
<organism evidence="4 5">
    <name type="scientific">Hymenobacter nivis</name>
    <dbReference type="NCBI Taxonomy" id="1850093"/>
    <lineage>
        <taxon>Bacteria</taxon>
        <taxon>Pseudomonadati</taxon>
        <taxon>Bacteroidota</taxon>
        <taxon>Cytophagia</taxon>
        <taxon>Cytophagales</taxon>
        <taxon>Hymenobacteraceae</taxon>
        <taxon>Hymenobacter</taxon>
    </lineage>
</organism>
<dbReference type="PANTHER" id="PTHR30055">
    <property type="entry name" value="HTH-TYPE TRANSCRIPTIONAL REGULATOR RUTR"/>
    <property type="match status" value="1"/>
</dbReference>
<dbReference type="Gene3D" id="1.10.357.10">
    <property type="entry name" value="Tetracycline Repressor, domain 2"/>
    <property type="match status" value="1"/>
</dbReference>
<keyword evidence="1 2" id="KW-0238">DNA-binding</keyword>
<name>A0A502H2F0_9BACT</name>
<dbReference type="SUPFAM" id="SSF46689">
    <property type="entry name" value="Homeodomain-like"/>
    <property type="match status" value="1"/>
</dbReference>
<dbReference type="PRINTS" id="PR00455">
    <property type="entry name" value="HTHTETR"/>
</dbReference>
<dbReference type="GO" id="GO:0000976">
    <property type="term" value="F:transcription cis-regulatory region binding"/>
    <property type="evidence" value="ECO:0007669"/>
    <property type="project" value="TreeGrafter"/>
</dbReference>
<dbReference type="RefSeq" id="WP_140465855.1">
    <property type="nucleotide sequence ID" value="NZ_RCYZ01000002.1"/>
</dbReference>
<dbReference type="PANTHER" id="PTHR30055:SF223">
    <property type="entry name" value="HTH-TYPE TRANSCRIPTIONAL REGULATOR UIDR"/>
    <property type="match status" value="1"/>
</dbReference>
<evidence type="ECO:0000256" key="2">
    <source>
        <dbReference type="PROSITE-ProRule" id="PRU00335"/>
    </source>
</evidence>
<dbReference type="GO" id="GO:0003700">
    <property type="term" value="F:DNA-binding transcription factor activity"/>
    <property type="evidence" value="ECO:0007669"/>
    <property type="project" value="TreeGrafter"/>
</dbReference>
<evidence type="ECO:0000313" key="4">
    <source>
        <dbReference type="EMBL" id="TPG67546.1"/>
    </source>
</evidence>
<evidence type="ECO:0000313" key="5">
    <source>
        <dbReference type="Proteomes" id="UP000317646"/>
    </source>
</evidence>
<dbReference type="Pfam" id="PF00440">
    <property type="entry name" value="TetR_N"/>
    <property type="match status" value="1"/>
</dbReference>
<feature type="domain" description="HTH tetR-type" evidence="3">
    <location>
        <begin position="20"/>
        <end position="80"/>
    </location>
</feature>
<comment type="caution">
    <text evidence="4">The sequence shown here is derived from an EMBL/GenBank/DDBJ whole genome shotgun (WGS) entry which is preliminary data.</text>
</comment>
<dbReference type="AlphaFoldDB" id="A0A502H2F0"/>
<feature type="DNA-binding region" description="H-T-H motif" evidence="2">
    <location>
        <begin position="43"/>
        <end position="62"/>
    </location>
</feature>
<dbReference type="OrthoDB" id="836882at2"/>
<keyword evidence="5" id="KW-1185">Reference proteome</keyword>
<dbReference type="EMBL" id="RCYZ01000002">
    <property type="protein sequence ID" value="TPG67546.1"/>
    <property type="molecule type" value="Genomic_DNA"/>
</dbReference>